<proteinExistence type="predicted"/>
<keyword evidence="12" id="KW-0865">Zymogen</keyword>
<keyword evidence="10" id="KW-0862">Zinc</keyword>
<sequence>MRSPLPRSLSVGLAAFATVVGMVATPALAVPGPTVGVKAAVGSGNPVRALPPTGATTAASDRDDVQRMPLAAAQLRPHSAITQAVTPAASASCVPAAFGSRSGSALVSFVRASAVDCVNTLFSVTGKDAHNAFREAQMVTVAKALRSASAKYPGNDSTSVQQLVLFLRAGYYVQYNDSRDVGSYGRSLATAVEGALDSFVASRHFKDVSDANGAIVGEAIILTDSANEQARYLSTYKRVLNGYNSSYNKFSFMVNAVNDVYTPLFRGHQNPAFVKAVTRDPSIIDTLNAFARKHLSLLGTGNSVLTSNAGAEMGRFLQHPALQAKVRPLMRGLLKASKITGRTATLWVAVAQMADSYDKAHCAYYSTCNLAAKLTAAALPITHACDATRTIRAQALTPGELAATCASLQKQDGYFHSLVKDNGPIPNQHEDSIQVVVFASRTDYQTYAGAIFGVDTNNGGITLTGDPTNPANQARSLTYQKGSDDGFVARIWNLNHEYTHYLDGRYDMKGDFSQEITVPDVWWIEGLAEYVSYSYRGVTDTEAVAEAAKHTYALSTLWQNTYDNSDVTRTYPWGYLAVRYMVEKHPADIQNMLARFRVGDYAGGYAVYNSGIGSRYDADFNTWLDACAAGACAVHGGRSVAFGAAGRA</sequence>
<evidence type="ECO:0000256" key="12">
    <source>
        <dbReference type="ARBA" id="ARBA00023145"/>
    </source>
</evidence>
<evidence type="ECO:0000313" key="16">
    <source>
        <dbReference type="Proteomes" id="UP001216579"/>
    </source>
</evidence>
<keyword evidence="5" id="KW-0964">Secreted</keyword>
<comment type="subcellular location">
    <subcellularLocation>
        <location evidence="3">Secreted</location>
    </subcellularLocation>
</comment>
<evidence type="ECO:0000256" key="5">
    <source>
        <dbReference type="ARBA" id="ARBA00022525"/>
    </source>
</evidence>
<evidence type="ECO:0000313" key="15">
    <source>
        <dbReference type="EMBL" id="MDF3288202.1"/>
    </source>
</evidence>
<dbReference type="Proteomes" id="UP001216579">
    <property type="component" value="Unassembled WGS sequence"/>
</dbReference>
<dbReference type="EMBL" id="JARJBC010000001">
    <property type="protein sequence ID" value="MDF3288202.1"/>
    <property type="molecule type" value="Genomic_DNA"/>
</dbReference>
<keyword evidence="8 13" id="KW-0732">Signal</keyword>
<keyword evidence="9 15" id="KW-0378">Hydrolase</keyword>
<dbReference type="Gene3D" id="1.10.390.20">
    <property type="match status" value="1"/>
</dbReference>
<feature type="domain" description="Peptidase M9 collagenase N-terminal" evidence="14">
    <location>
        <begin position="93"/>
        <end position="274"/>
    </location>
</feature>
<feature type="signal peptide" evidence="13">
    <location>
        <begin position="1"/>
        <end position="29"/>
    </location>
</feature>
<dbReference type="RefSeq" id="WP_276092033.1">
    <property type="nucleotide sequence ID" value="NZ_JARJBC010000001.1"/>
</dbReference>
<reference evidence="15 16" key="1">
    <citation type="submission" date="2023-03" db="EMBL/GenBank/DDBJ databases">
        <title>Draft genome sequence of Streptomyces sp. RB6PN23 isolated from peat swamp forest in Thailand.</title>
        <authorList>
            <person name="Klaysubun C."/>
            <person name="Duangmal K."/>
        </authorList>
    </citation>
    <scope>NUCLEOTIDE SEQUENCE [LARGE SCALE GENOMIC DNA]</scope>
    <source>
        <strain evidence="15 16">RB6PN23</strain>
    </source>
</reference>
<dbReference type="Pfam" id="PF01752">
    <property type="entry name" value="Peptidase_M9"/>
    <property type="match status" value="1"/>
</dbReference>
<evidence type="ECO:0000256" key="3">
    <source>
        <dbReference type="ARBA" id="ARBA00004613"/>
    </source>
</evidence>
<gene>
    <name evidence="15" type="ORF">P3G67_02950</name>
</gene>
<protein>
    <recommendedName>
        <fullName evidence="4">microbial collagenase</fullName>
        <ecNumber evidence="4">3.4.24.3</ecNumber>
    </recommendedName>
</protein>
<dbReference type="PANTHER" id="PTHR13062:SF9">
    <property type="entry name" value="MICROBIAL COLLAGENASE"/>
    <property type="match status" value="1"/>
</dbReference>
<comment type="catalytic activity">
    <reaction evidence="1">
        <text>Digestion of native collagen in the triple helical region at Xaa-|-Gly bonds. With synthetic peptides, a preference is shown for Gly at P3 and P1', Pro and Ala at P2 and P2', and hydroxyproline, Ala or Arg at P3'.</text>
        <dbReference type="EC" id="3.4.24.3"/>
    </reaction>
</comment>
<dbReference type="InterPro" id="IPR013661">
    <property type="entry name" value="Peptidase_M9_N_dom"/>
</dbReference>
<comment type="caution">
    <text evidence="15">The sequence shown here is derived from an EMBL/GenBank/DDBJ whole genome shotgun (WGS) entry which is preliminary data.</text>
</comment>
<dbReference type="Pfam" id="PF08453">
    <property type="entry name" value="Peptidase_M9_N"/>
    <property type="match status" value="1"/>
</dbReference>
<evidence type="ECO:0000256" key="9">
    <source>
        <dbReference type="ARBA" id="ARBA00022801"/>
    </source>
</evidence>
<evidence type="ECO:0000256" key="8">
    <source>
        <dbReference type="ARBA" id="ARBA00022729"/>
    </source>
</evidence>
<evidence type="ECO:0000259" key="14">
    <source>
        <dbReference type="Pfam" id="PF08453"/>
    </source>
</evidence>
<evidence type="ECO:0000256" key="10">
    <source>
        <dbReference type="ARBA" id="ARBA00022833"/>
    </source>
</evidence>
<dbReference type="GO" id="GO:0004222">
    <property type="term" value="F:metalloendopeptidase activity"/>
    <property type="evidence" value="ECO:0007669"/>
    <property type="project" value="UniProtKB-EC"/>
</dbReference>
<keyword evidence="6" id="KW-0645">Protease</keyword>
<evidence type="ECO:0000256" key="1">
    <source>
        <dbReference type="ARBA" id="ARBA00000424"/>
    </source>
</evidence>
<comment type="cofactor">
    <cofactor evidence="2">
        <name>Zn(2+)</name>
        <dbReference type="ChEBI" id="CHEBI:29105"/>
    </cofactor>
</comment>
<evidence type="ECO:0000256" key="2">
    <source>
        <dbReference type="ARBA" id="ARBA00001947"/>
    </source>
</evidence>
<evidence type="ECO:0000256" key="7">
    <source>
        <dbReference type="ARBA" id="ARBA00022723"/>
    </source>
</evidence>
<dbReference type="PRINTS" id="PR00931">
    <property type="entry name" value="MICOLLPTASE"/>
</dbReference>
<dbReference type="Gene3D" id="3.40.30.160">
    <property type="entry name" value="Collagenase ColT, N-terminal domain"/>
    <property type="match status" value="1"/>
</dbReference>
<dbReference type="PANTHER" id="PTHR13062">
    <property type="entry name" value="COLLAGENASE"/>
    <property type="match status" value="1"/>
</dbReference>
<dbReference type="InterPro" id="IPR002169">
    <property type="entry name" value="Peptidase_M9A/M9B"/>
</dbReference>
<feature type="chain" id="PRO_5045644245" description="microbial collagenase" evidence="13">
    <location>
        <begin position="30"/>
        <end position="648"/>
    </location>
</feature>
<evidence type="ECO:0000256" key="11">
    <source>
        <dbReference type="ARBA" id="ARBA00023049"/>
    </source>
</evidence>
<dbReference type="EC" id="3.4.24.3" evidence="4"/>
<accession>A0ABT5ZEF0</accession>
<evidence type="ECO:0000256" key="4">
    <source>
        <dbReference type="ARBA" id="ARBA00012653"/>
    </source>
</evidence>
<keyword evidence="11" id="KW-0482">Metalloprotease</keyword>
<organism evidence="15 16">
    <name type="scientific">Streptomyces silvisoli</name>
    <dbReference type="NCBI Taxonomy" id="3034235"/>
    <lineage>
        <taxon>Bacteria</taxon>
        <taxon>Bacillati</taxon>
        <taxon>Actinomycetota</taxon>
        <taxon>Actinomycetes</taxon>
        <taxon>Kitasatosporales</taxon>
        <taxon>Streptomycetaceae</taxon>
        <taxon>Streptomyces</taxon>
    </lineage>
</organism>
<name>A0ABT5ZEF0_9ACTN</name>
<evidence type="ECO:0000256" key="6">
    <source>
        <dbReference type="ARBA" id="ARBA00022670"/>
    </source>
</evidence>
<evidence type="ECO:0000256" key="13">
    <source>
        <dbReference type="SAM" id="SignalP"/>
    </source>
</evidence>
<keyword evidence="16" id="KW-1185">Reference proteome</keyword>
<keyword evidence="7" id="KW-0479">Metal-binding</keyword>